<dbReference type="RefSeq" id="WP_222973052.1">
    <property type="nucleotide sequence ID" value="NZ_JAINVZ010000001.1"/>
</dbReference>
<dbReference type="PANTHER" id="PTHR35526">
    <property type="entry name" value="ANTI-SIGMA-F FACTOR RSBW-RELATED"/>
    <property type="match status" value="1"/>
</dbReference>
<dbReference type="InterPro" id="IPR050267">
    <property type="entry name" value="Anti-sigma-factor_SerPK"/>
</dbReference>
<dbReference type="Pfam" id="PF13581">
    <property type="entry name" value="HATPase_c_2"/>
    <property type="match status" value="1"/>
</dbReference>
<evidence type="ECO:0000313" key="3">
    <source>
        <dbReference type="EMBL" id="MBY8883451.1"/>
    </source>
</evidence>
<sequence length="137" mass="14077">MDDPPVLVVRMDGRAGSVHRAGRAARAFLDALPAAYEGEMDERVAEDVVLIVTELTSNACRHAPGPCTLRVTVEPPYVDVAVADSDPPGAFPQAAPGPAGYGLRIVSRLSEGVEVRPAPGGKVVRAALRVGPAGASG</sequence>
<dbReference type="Proteomes" id="UP001198565">
    <property type="component" value="Unassembled WGS sequence"/>
</dbReference>
<dbReference type="InterPro" id="IPR003594">
    <property type="entry name" value="HATPase_dom"/>
</dbReference>
<gene>
    <name evidence="3" type="ORF">K7472_01150</name>
</gene>
<dbReference type="PANTHER" id="PTHR35526:SF3">
    <property type="entry name" value="ANTI-SIGMA-F FACTOR RSBW"/>
    <property type="match status" value="1"/>
</dbReference>
<keyword evidence="1" id="KW-0723">Serine/threonine-protein kinase</keyword>
<comment type="caution">
    <text evidence="3">The sequence shown here is derived from an EMBL/GenBank/DDBJ whole genome shotgun (WGS) entry which is preliminary data.</text>
</comment>
<dbReference type="SUPFAM" id="SSF55874">
    <property type="entry name" value="ATPase domain of HSP90 chaperone/DNA topoisomerase II/histidine kinase"/>
    <property type="match status" value="1"/>
</dbReference>
<protein>
    <submittedName>
        <fullName evidence="3">ATP-binding protein</fullName>
    </submittedName>
</protein>
<organism evidence="3 4">
    <name type="scientific">Streptantibioticus parmotrematis</name>
    <dbReference type="NCBI Taxonomy" id="2873249"/>
    <lineage>
        <taxon>Bacteria</taxon>
        <taxon>Bacillati</taxon>
        <taxon>Actinomycetota</taxon>
        <taxon>Actinomycetes</taxon>
        <taxon>Kitasatosporales</taxon>
        <taxon>Streptomycetaceae</taxon>
        <taxon>Streptantibioticus</taxon>
    </lineage>
</organism>
<dbReference type="EMBL" id="JAINVZ010000001">
    <property type="protein sequence ID" value="MBY8883451.1"/>
    <property type="molecule type" value="Genomic_DNA"/>
</dbReference>
<evidence type="ECO:0000259" key="2">
    <source>
        <dbReference type="Pfam" id="PF13581"/>
    </source>
</evidence>
<dbReference type="Gene3D" id="3.30.565.10">
    <property type="entry name" value="Histidine kinase-like ATPase, C-terminal domain"/>
    <property type="match status" value="1"/>
</dbReference>
<dbReference type="InterPro" id="IPR036890">
    <property type="entry name" value="HATPase_C_sf"/>
</dbReference>
<keyword evidence="4" id="KW-1185">Reference proteome</keyword>
<keyword evidence="3" id="KW-0547">Nucleotide-binding</keyword>
<evidence type="ECO:0000256" key="1">
    <source>
        <dbReference type="ARBA" id="ARBA00022527"/>
    </source>
</evidence>
<dbReference type="GO" id="GO:0005524">
    <property type="term" value="F:ATP binding"/>
    <property type="evidence" value="ECO:0007669"/>
    <property type="project" value="UniProtKB-KW"/>
</dbReference>
<reference evidence="3 4" key="1">
    <citation type="submission" date="2021-08" db="EMBL/GenBank/DDBJ databases">
        <title>Streptomyces sp. PTM05 isolated from lichen.</title>
        <authorList>
            <person name="Somphong A."/>
            <person name="Phongsopitanun W."/>
            <person name="Tanasupawat S."/>
        </authorList>
    </citation>
    <scope>NUCLEOTIDE SEQUENCE [LARGE SCALE GENOMIC DNA]</scope>
    <source>
        <strain evidence="3 4">Ptm05</strain>
    </source>
</reference>
<keyword evidence="3" id="KW-0067">ATP-binding</keyword>
<name>A0ABS7QJT7_9ACTN</name>
<proteinExistence type="predicted"/>
<dbReference type="CDD" id="cd16936">
    <property type="entry name" value="HATPase_RsbW-like"/>
    <property type="match status" value="1"/>
</dbReference>
<evidence type="ECO:0000313" key="4">
    <source>
        <dbReference type="Proteomes" id="UP001198565"/>
    </source>
</evidence>
<keyword evidence="1" id="KW-0418">Kinase</keyword>
<keyword evidence="1" id="KW-0808">Transferase</keyword>
<accession>A0ABS7QJT7</accession>
<feature type="domain" description="Histidine kinase/HSP90-like ATPase" evidence="2">
    <location>
        <begin position="23"/>
        <end position="126"/>
    </location>
</feature>